<name>J5TJU2_TRIAS</name>
<proteinExistence type="predicted"/>
<dbReference type="GeneID" id="25991056"/>
<dbReference type="RefSeq" id="XP_014182414.1">
    <property type="nucleotide sequence ID" value="XM_014326939.1"/>
</dbReference>
<dbReference type="HOGENOM" id="CLU_508239_0_0_1"/>
<feature type="compositionally biased region" description="Basic and acidic residues" evidence="1">
    <location>
        <begin position="365"/>
        <end position="376"/>
    </location>
</feature>
<feature type="domain" description="C2H2-type" evidence="2">
    <location>
        <begin position="11"/>
        <end position="32"/>
    </location>
</feature>
<feature type="compositionally biased region" description="Basic and acidic residues" evidence="1">
    <location>
        <begin position="157"/>
        <end position="172"/>
    </location>
</feature>
<organism evidence="3 4">
    <name type="scientific">Trichosporon asahii var. asahii (strain ATCC 90039 / CBS 2479 / JCM 2466 / KCTC 7840 / NBRC 103889/ NCYC 2677 / UAMH 7654)</name>
    <name type="common">Yeast</name>
    <dbReference type="NCBI Taxonomy" id="1186058"/>
    <lineage>
        <taxon>Eukaryota</taxon>
        <taxon>Fungi</taxon>
        <taxon>Dikarya</taxon>
        <taxon>Basidiomycota</taxon>
        <taxon>Agaricomycotina</taxon>
        <taxon>Tremellomycetes</taxon>
        <taxon>Trichosporonales</taxon>
        <taxon>Trichosporonaceae</taxon>
        <taxon>Trichosporon</taxon>
    </lineage>
</organism>
<accession>J5TJU2</accession>
<feature type="compositionally biased region" description="Basic and acidic residues" evidence="1">
    <location>
        <begin position="390"/>
        <end position="400"/>
    </location>
</feature>
<feature type="compositionally biased region" description="Polar residues" evidence="1">
    <location>
        <begin position="132"/>
        <end position="143"/>
    </location>
</feature>
<dbReference type="InterPro" id="IPR013087">
    <property type="entry name" value="Znf_C2H2_type"/>
</dbReference>
<dbReference type="PROSITE" id="PS00028">
    <property type="entry name" value="ZINC_FINGER_C2H2_1"/>
    <property type="match status" value="1"/>
</dbReference>
<sequence>MATTRTERLLCSECPKTLKSTTTLRTHMIKQHGWIPTRKRGRPPRPSAVNASTAPAPRPQQRKQATEAGRGQATKSSRRRSFAGEVVDLRTPSPRLNTSTAHALPTPPSSAGKGVITAPTWSTANAEPESGANLQLPQYSPFDSKTDEVDEIISVRSNDDAVKLEKGKEREKPRKRKRSTRERTRPPQKRLAILSESPPDEEALATPPPTPPTTKPAHTGKDKGKGAMRPSPRPSETGSEYEVIQLPSGFDKFLDHGLGPEETREEDGFQPMRRRRSKAGASLEQLFPNHVPLKREKTPVAPDPSSSRYAIRVEDAGPEDETPRHDGLKSDSGLILKTRTPSPSQEARAPGSASATVGTEADLSLQKEEPTKDSPRTEPLAQLPEQPEQLPKETELEQKSDAVGNIITAIQATTLKKTEEEQITGRGTMTELVATREAAAQTEAIEPHAHDKSSDEPAELKPVGVSPTLAALAGGGLASLLPALMALQQGQQGGMKPEYHAEHDCALECEVCRVLATVLHGLHRGGMLGSCCGRKQ</sequence>
<evidence type="ECO:0000259" key="2">
    <source>
        <dbReference type="PROSITE" id="PS00028"/>
    </source>
</evidence>
<dbReference type="AlphaFoldDB" id="J5TJU2"/>
<gene>
    <name evidence="3" type="ORF">A1Q1_07544</name>
</gene>
<feature type="compositionally biased region" description="Basic and acidic residues" evidence="1">
    <location>
        <begin position="252"/>
        <end position="262"/>
    </location>
</feature>
<dbReference type="Proteomes" id="UP000002748">
    <property type="component" value="Unassembled WGS sequence"/>
</dbReference>
<dbReference type="EMBL" id="ALBS01000066">
    <property type="protein sequence ID" value="EJT51266.1"/>
    <property type="molecule type" value="Genomic_DNA"/>
</dbReference>
<reference evidence="3 4" key="1">
    <citation type="journal article" date="2012" name="Eukaryot. Cell">
        <title>Draft genome sequence of CBS 2479, the standard type strain of Trichosporon asahii.</title>
        <authorList>
            <person name="Yang R.Y."/>
            <person name="Li H.T."/>
            <person name="Zhu H."/>
            <person name="Zhou G.P."/>
            <person name="Wang M."/>
            <person name="Wang L."/>
        </authorList>
    </citation>
    <scope>NUCLEOTIDE SEQUENCE [LARGE SCALE GENOMIC DNA]</scope>
    <source>
        <strain evidence="4">ATCC 90039 / CBS 2479 / JCM 2466 / KCTC 7840 / NCYC 2677 / UAMH 7654</strain>
    </source>
</reference>
<protein>
    <recommendedName>
        <fullName evidence="2">C2H2-type domain-containing protein</fullName>
    </recommendedName>
</protein>
<comment type="caution">
    <text evidence="3">The sequence shown here is derived from an EMBL/GenBank/DDBJ whole genome shotgun (WGS) entry which is preliminary data.</text>
</comment>
<dbReference type="KEGG" id="tasa:A1Q1_07544"/>
<evidence type="ECO:0000256" key="1">
    <source>
        <dbReference type="SAM" id="MobiDB-lite"/>
    </source>
</evidence>
<evidence type="ECO:0000313" key="4">
    <source>
        <dbReference type="Proteomes" id="UP000002748"/>
    </source>
</evidence>
<dbReference type="VEuPathDB" id="FungiDB:A1Q1_07544"/>
<feature type="region of interest" description="Disordered" evidence="1">
    <location>
        <begin position="23"/>
        <end position="401"/>
    </location>
</feature>
<feature type="compositionally biased region" description="Basic and acidic residues" evidence="1">
    <location>
        <begin position="311"/>
        <end position="329"/>
    </location>
</feature>
<evidence type="ECO:0000313" key="3">
    <source>
        <dbReference type="EMBL" id="EJT51266.1"/>
    </source>
</evidence>